<keyword evidence="1" id="KW-0812">Transmembrane</keyword>
<proteinExistence type="predicted"/>
<evidence type="ECO:0000256" key="1">
    <source>
        <dbReference type="SAM" id="Phobius"/>
    </source>
</evidence>
<dbReference type="EMBL" id="BAABIA010000006">
    <property type="protein sequence ID" value="GAA5143791.1"/>
    <property type="molecule type" value="Genomic_DNA"/>
</dbReference>
<accession>A0ABP9PB55</accession>
<gene>
    <name evidence="2" type="ORF">GCM10023213_32500</name>
</gene>
<evidence type="ECO:0000313" key="3">
    <source>
        <dbReference type="Proteomes" id="UP001499852"/>
    </source>
</evidence>
<comment type="caution">
    <text evidence="2">The sequence shown here is derived from an EMBL/GenBank/DDBJ whole genome shotgun (WGS) entry which is preliminary data.</text>
</comment>
<keyword evidence="1" id="KW-1133">Transmembrane helix</keyword>
<keyword evidence="3" id="KW-1185">Reference proteome</keyword>
<feature type="transmembrane region" description="Helical" evidence="1">
    <location>
        <begin position="98"/>
        <end position="119"/>
    </location>
</feature>
<name>A0ABP9PB55_9BACT</name>
<keyword evidence="1" id="KW-0472">Membrane</keyword>
<organism evidence="2 3">
    <name type="scientific">Prosthecobacter algae</name>
    <dbReference type="NCBI Taxonomy" id="1144682"/>
    <lineage>
        <taxon>Bacteria</taxon>
        <taxon>Pseudomonadati</taxon>
        <taxon>Verrucomicrobiota</taxon>
        <taxon>Verrucomicrobiia</taxon>
        <taxon>Verrucomicrobiales</taxon>
        <taxon>Verrucomicrobiaceae</taxon>
        <taxon>Prosthecobacter</taxon>
    </lineage>
</organism>
<dbReference type="Proteomes" id="UP001499852">
    <property type="component" value="Unassembled WGS sequence"/>
</dbReference>
<evidence type="ECO:0000313" key="2">
    <source>
        <dbReference type="EMBL" id="GAA5143791.1"/>
    </source>
</evidence>
<sequence>MSDEATDMDLRAAIARWQQKHGIGDDDPAIACVELFDLYVTALRARTPDSPPLRFEEFRSTLELLDARSKTFSKHAAELMHELRQTAQTQRQLRRVSVLSLLMTALATFTSGLLLGRFVW</sequence>
<dbReference type="RefSeq" id="WP_345737434.1">
    <property type="nucleotide sequence ID" value="NZ_BAABIA010000006.1"/>
</dbReference>
<reference evidence="3" key="1">
    <citation type="journal article" date="2019" name="Int. J. Syst. Evol. Microbiol.">
        <title>The Global Catalogue of Microorganisms (GCM) 10K type strain sequencing project: providing services to taxonomists for standard genome sequencing and annotation.</title>
        <authorList>
            <consortium name="The Broad Institute Genomics Platform"/>
            <consortium name="The Broad Institute Genome Sequencing Center for Infectious Disease"/>
            <person name="Wu L."/>
            <person name="Ma J."/>
        </authorList>
    </citation>
    <scope>NUCLEOTIDE SEQUENCE [LARGE SCALE GENOMIC DNA]</scope>
    <source>
        <strain evidence="3">JCM 18053</strain>
    </source>
</reference>
<protein>
    <submittedName>
        <fullName evidence="2">Uncharacterized protein</fullName>
    </submittedName>
</protein>